<dbReference type="AlphaFoldDB" id="A0A330L5J7"/>
<keyword evidence="1" id="KW-0472">Membrane</keyword>
<reference evidence="3" key="1">
    <citation type="submission" date="2018-04" db="EMBL/GenBank/DDBJ databases">
        <authorList>
            <person name="Lucker S."/>
            <person name="Sakoula D."/>
        </authorList>
    </citation>
    <scope>NUCLEOTIDE SEQUENCE [LARGE SCALE GENOMIC DNA]</scope>
</reference>
<gene>
    <name evidence="2" type="ORF">NITLEN_20683</name>
</gene>
<keyword evidence="3" id="KW-1185">Reference proteome</keyword>
<dbReference type="EMBL" id="OUNR01000012">
    <property type="protein sequence ID" value="SPP65043.1"/>
    <property type="molecule type" value="Genomic_DNA"/>
</dbReference>
<sequence>MEGAAWGLIGTVVGVLASIGTTWMTNLHAESLQRHRAQEERDQRASAFQQQTLLDLQEAIHDCLRLITKGHEEDRRSASKSGAWGATLLDADLDESIRLANRRVGILIERVADDNLRLKIKELMFRANQILNSDSELEAGKMLVQTYVTAEETLQSVGTTLRRHY</sequence>
<evidence type="ECO:0000313" key="2">
    <source>
        <dbReference type="EMBL" id="SPP65043.1"/>
    </source>
</evidence>
<evidence type="ECO:0000256" key="1">
    <source>
        <dbReference type="SAM" id="Phobius"/>
    </source>
</evidence>
<keyword evidence="1" id="KW-1133">Transmembrane helix</keyword>
<dbReference type="Proteomes" id="UP000248168">
    <property type="component" value="Unassembled WGS sequence"/>
</dbReference>
<dbReference type="OrthoDB" id="1447951at2"/>
<proteinExistence type="predicted"/>
<name>A0A330L5J7_9BACT</name>
<dbReference type="InParanoid" id="A0A330L5J7"/>
<keyword evidence="1" id="KW-0812">Transmembrane</keyword>
<dbReference type="RefSeq" id="WP_121989347.1">
    <property type="nucleotide sequence ID" value="NZ_OUNR01000012.1"/>
</dbReference>
<protein>
    <submittedName>
        <fullName evidence="2">Uncharacterized protein</fullName>
    </submittedName>
</protein>
<feature type="transmembrane region" description="Helical" evidence="1">
    <location>
        <begin position="6"/>
        <end position="26"/>
    </location>
</feature>
<evidence type="ECO:0000313" key="3">
    <source>
        <dbReference type="Proteomes" id="UP000248168"/>
    </source>
</evidence>
<organism evidence="2 3">
    <name type="scientific">Nitrospira lenta</name>
    <dbReference type="NCBI Taxonomy" id="1436998"/>
    <lineage>
        <taxon>Bacteria</taxon>
        <taxon>Pseudomonadati</taxon>
        <taxon>Nitrospirota</taxon>
        <taxon>Nitrospiria</taxon>
        <taxon>Nitrospirales</taxon>
        <taxon>Nitrospiraceae</taxon>
        <taxon>Nitrospira</taxon>
    </lineage>
</organism>
<accession>A0A330L5J7</accession>